<evidence type="ECO:0000256" key="2">
    <source>
        <dbReference type="SAM" id="Phobius"/>
    </source>
</evidence>
<keyword evidence="2" id="KW-0812">Transmembrane</keyword>
<comment type="caution">
    <text evidence="3">The sequence shown here is derived from an EMBL/GenBank/DDBJ whole genome shotgun (WGS) entry which is preliminary data.</text>
</comment>
<feature type="transmembrane region" description="Helical" evidence="2">
    <location>
        <begin position="132"/>
        <end position="154"/>
    </location>
</feature>
<feature type="region of interest" description="Disordered" evidence="1">
    <location>
        <begin position="65"/>
        <end position="109"/>
    </location>
</feature>
<protein>
    <submittedName>
        <fullName evidence="3">Uncharacterized protein</fullName>
    </submittedName>
</protein>
<feature type="compositionally biased region" description="Low complexity" evidence="1">
    <location>
        <begin position="10"/>
        <end position="25"/>
    </location>
</feature>
<keyword evidence="2" id="KW-0472">Membrane</keyword>
<evidence type="ECO:0000313" key="4">
    <source>
        <dbReference type="Proteomes" id="UP000054988"/>
    </source>
</evidence>
<dbReference type="AlphaFoldDB" id="A0A0W0FP77"/>
<gene>
    <name evidence="3" type="ORF">WG66_9346</name>
</gene>
<reference evidence="3 4" key="1">
    <citation type="submission" date="2015-12" db="EMBL/GenBank/DDBJ databases">
        <title>Draft genome sequence of Moniliophthora roreri, the causal agent of frosty pod rot of cacao.</title>
        <authorList>
            <person name="Aime M.C."/>
            <person name="Diaz-Valderrama J.R."/>
            <person name="Kijpornyongpan T."/>
            <person name="Phillips-Mora W."/>
        </authorList>
    </citation>
    <scope>NUCLEOTIDE SEQUENCE [LARGE SCALE GENOMIC DNA]</scope>
    <source>
        <strain evidence="3 4">MCA 2952</strain>
    </source>
</reference>
<sequence length="167" mass="18475">MSSGDLTRNRSSSPRVGVSVRTSGSQEILDPAQILLPPSETGSSRGTEVQSHVFFSTAAVAETKTLTQNINPTQIPPLPSEARSVRGNEPVTIPGTAPPPPELPDDVDEDEKRSRAMFFMWEVYNRDVRNIIFFPFQILVLSTLIISLISNDLIRQMKLMTRNGQSH</sequence>
<evidence type="ECO:0000256" key="1">
    <source>
        <dbReference type="SAM" id="MobiDB-lite"/>
    </source>
</evidence>
<proteinExistence type="predicted"/>
<feature type="region of interest" description="Disordered" evidence="1">
    <location>
        <begin position="1"/>
        <end position="48"/>
    </location>
</feature>
<keyword evidence="2" id="KW-1133">Transmembrane helix</keyword>
<dbReference type="EMBL" id="LATX01001784">
    <property type="protein sequence ID" value="KTB38070.1"/>
    <property type="molecule type" value="Genomic_DNA"/>
</dbReference>
<dbReference type="Proteomes" id="UP000054988">
    <property type="component" value="Unassembled WGS sequence"/>
</dbReference>
<name>A0A0W0FP77_MONRR</name>
<accession>A0A0W0FP77</accession>
<evidence type="ECO:0000313" key="3">
    <source>
        <dbReference type="EMBL" id="KTB38070.1"/>
    </source>
</evidence>
<organism evidence="3 4">
    <name type="scientific">Moniliophthora roreri</name>
    <name type="common">Frosty pod rot fungus</name>
    <name type="synonym">Monilia roreri</name>
    <dbReference type="NCBI Taxonomy" id="221103"/>
    <lineage>
        <taxon>Eukaryota</taxon>
        <taxon>Fungi</taxon>
        <taxon>Dikarya</taxon>
        <taxon>Basidiomycota</taxon>
        <taxon>Agaricomycotina</taxon>
        <taxon>Agaricomycetes</taxon>
        <taxon>Agaricomycetidae</taxon>
        <taxon>Agaricales</taxon>
        <taxon>Marasmiineae</taxon>
        <taxon>Marasmiaceae</taxon>
        <taxon>Moniliophthora</taxon>
    </lineage>
</organism>